<sequence length="89" mass="10100">MEKIPQDFPISQNSNLASKNHRVGALTRALPCKDDSHCGFSRLVGKAMAIRNRMRISGKILNHPKGKFTFRKKDRRQYPVSVGTTTIFQ</sequence>
<evidence type="ECO:0000313" key="1">
    <source>
        <dbReference type="EMBL" id="MBM9576873.1"/>
    </source>
</evidence>
<name>A0ABS2U935_9LEPT</name>
<dbReference type="RefSeq" id="WP_205279023.1">
    <property type="nucleotide sequence ID" value="NZ_JAFFPU010000027.1"/>
</dbReference>
<keyword evidence="2" id="KW-1185">Reference proteome</keyword>
<organism evidence="1 2">
    <name type="scientific">Leptospira ainlahdjerensis</name>
    <dbReference type="NCBI Taxonomy" id="2810033"/>
    <lineage>
        <taxon>Bacteria</taxon>
        <taxon>Pseudomonadati</taxon>
        <taxon>Spirochaetota</taxon>
        <taxon>Spirochaetia</taxon>
        <taxon>Leptospirales</taxon>
        <taxon>Leptospiraceae</taxon>
        <taxon>Leptospira</taxon>
    </lineage>
</organism>
<gene>
    <name evidence="1" type="ORF">JWG45_06865</name>
</gene>
<comment type="caution">
    <text evidence="1">The sequence shown here is derived from an EMBL/GenBank/DDBJ whole genome shotgun (WGS) entry which is preliminary data.</text>
</comment>
<dbReference type="Proteomes" id="UP000724686">
    <property type="component" value="Unassembled WGS sequence"/>
</dbReference>
<dbReference type="EMBL" id="JAFFPU010000027">
    <property type="protein sequence ID" value="MBM9576873.1"/>
    <property type="molecule type" value="Genomic_DNA"/>
</dbReference>
<reference evidence="1 2" key="1">
    <citation type="submission" date="2021-02" db="EMBL/GenBank/DDBJ databases">
        <title>Leptospira ainlahdjerensis sp. nov., Leptospira ainazelensis sp. nov., Leptospira abararensis sp. nov. and Leptospira chreensis sp. nov., four new species isolated from water sources in Algeria.</title>
        <authorList>
            <person name="Amara Korba A."/>
            <person name="Kainiu M."/>
            <person name="Vincent A.T."/>
            <person name="Mariet J.-F."/>
            <person name="Veyrier F.J."/>
            <person name="Goarant C."/>
            <person name="Picardeau M."/>
        </authorList>
    </citation>
    <scope>NUCLEOTIDE SEQUENCE [LARGE SCALE GENOMIC DNA]</scope>
    <source>
        <strain evidence="1 2">201903070</strain>
    </source>
</reference>
<protein>
    <submittedName>
        <fullName evidence="1">Uncharacterized protein</fullName>
    </submittedName>
</protein>
<proteinExistence type="predicted"/>
<evidence type="ECO:0000313" key="2">
    <source>
        <dbReference type="Proteomes" id="UP000724686"/>
    </source>
</evidence>
<accession>A0ABS2U935</accession>